<gene>
    <name evidence="1" type="ORF">GIB67_037363</name>
</gene>
<protein>
    <submittedName>
        <fullName evidence="1">Uncharacterized protein</fullName>
    </submittedName>
</protein>
<proteinExistence type="predicted"/>
<dbReference type="OrthoDB" id="1936739at2759"/>
<organism evidence="1 2">
    <name type="scientific">Kingdonia uniflora</name>
    <dbReference type="NCBI Taxonomy" id="39325"/>
    <lineage>
        <taxon>Eukaryota</taxon>
        <taxon>Viridiplantae</taxon>
        <taxon>Streptophyta</taxon>
        <taxon>Embryophyta</taxon>
        <taxon>Tracheophyta</taxon>
        <taxon>Spermatophyta</taxon>
        <taxon>Magnoliopsida</taxon>
        <taxon>Ranunculales</taxon>
        <taxon>Circaeasteraceae</taxon>
        <taxon>Kingdonia</taxon>
    </lineage>
</organism>
<dbReference type="Proteomes" id="UP000541444">
    <property type="component" value="Unassembled WGS sequence"/>
</dbReference>
<keyword evidence="2" id="KW-1185">Reference proteome</keyword>
<name>A0A7J7M8E1_9MAGN</name>
<accession>A0A7J7M8E1</accession>
<reference evidence="1 2" key="1">
    <citation type="journal article" date="2020" name="IScience">
        <title>Genome Sequencing of the Endangered Kingdonia uniflora (Circaeasteraceae, Ranunculales) Reveals Potential Mechanisms of Evolutionary Specialization.</title>
        <authorList>
            <person name="Sun Y."/>
            <person name="Deng T."/>
            <person name="Zhang A."/>
            <person name="Moore M.J."/>
            <person name="Landis J.B."/>
            <person name="Lin N."/>
            <person name="Zhang H."/>
            <person name="Zhang X."/>
            <person name="Huang J."/>
            <person name="Zhang X."/>
            <person name="Sun H."/>
            <person name="Wang H."/>
        </authorList>
    </citation>
    <scope>NUCLEOTIDE SEQUENCE [LARGE SCALE GENOMIC DNA]</scope>
    <source>
        <strain evidence="1">TB1705</strain>
        <tissue evidence="1">Leaf</tissue>
    </source>
</reference>
<evidence type="ECO:0000313" key="1">
    <source>
        <dbReference type="EMBL" id="KAF6151155.1"/>
    </source>
</evidence>
<sequence>MQYWFYEYCGVAHPIVKEDVKYSAYPHLRAWEKRNRKKRNYQATNLFILGRYHIDHRTVDTVTWKPWLESAVSEIEDVLTAKLLFGKRIPLQVPNGNCEYYLGDRCWRQLAGEVRIPLDPLLSMSPHISPAILQEMRQVGFLDCEQLLVGEERETYASYWAKQISKVDHLLTESQRIGNIDLFGPTVLRAGIIPVVVTLALVHSLSQDFSLPGEAEGPDPGWYMEWTGWRERLPITRLRDPPPTA</sequence>
<dbReference type="AlphaFoldDB" id="A0A7J7M8E1"/>
<comment type="caution">
    <text evidence="1">The sequence shown here is derived from an EMBL/GenBank/DDBJ whole genome shotgun (WGS) entry which is preliminary data.</text>
</comment>
<dbReference type="EMBL" id="JACGCM010001710">
    <property type="protein sequence ID" value="KAF6151155.1"/>
    <property type="molecule type" value="Genomic_DNA"/>
</dbReference>
<evidence type="ECO:0000313" key="2">
    <source>
        <dbReference type="Proteomes" id="UP000541444"/>
    </source>
</evidence>